<sequence length="65" mass="7014">MIDPTTGQVVMGPPDNGFLAVVKGYLKDLMGLKPAKPEENLPATGKSSGLLERFERQMPFGARPN</sequence>
<dbReference type="EMBL" id="CP014844">
    <property type="protein sequence ID" value="AMR79464.1"/>
    <property type="molecule type" value="Genomic_DNA"/>
</dbReference>
<dbReference type="AlphaFoldDB" id="A0A142JN02"/>
<dbReference type="Proteomes" id="UP000075238">
    <property type="component" value="Chromosome 1"/>
</dbReference>
<evidence type="ECO:0000313" key="3">
    <source>
        <dbReference type="Proteomes" id="UP000075238"/>
    </source>
</evidence>
<dbReference type="STRING" id="1796606.A2G96_17900"/>
<gene>
    <name evidence="2" type="ORF">A2G96_17900</name>
</gene>
<evidence type="ECO:0000256" key="1">
    <source>
        <dbReference type="SAM" id="MobiDB-lite"/>
    </source>
</evidence>
<accession>A0A142JN02</accession>
<reference evidence="2 3" key="1">
    <citation type="submission" date="2016-03" db="EMBL/GenBank/DDBJ databases">
        <title>Complete genome sequence of a novel chlorpyrifos degrading bacterium, Cupriavidus nantongensis sp. X1.</title>
        <authorList>
            <person name="Fang L."/>
        </authorList>
    </citation>
    <scope>NUCLEOTIDE SEQUENCE [LARGE SCALE GENOMIC DNA]</scope>
    <source>
        <strain evidence="2 3">X1</strain>
    </source>
</reference>
<feature type="region of interest" description="Disordered" evidence="1">
    <location>
        <begin position="37"/>
        <end position="65"/>
    </location>
</feature>
<keyword evidence="3" id="KW-1185">Reference proteome</keyword>
<proteinExistence type="predicted"/>
<dbReference type="KEGG" id="cnan:A2G96_17900"/>
<evidence type="ECO:0000313" key="2">
    <source>
        <dbReference type="EMBL" id="AMR79464.1"/>
    </source>
</evidence>
<name>A0A142JN02_9BURK</name>
<protein>
    <submittedName>
        <fullName evidence="2">Uncharacterized protein</fullName>
    </submittedName>
</protein>
<dbReference type="RefSeq" id="WP_062801429.1">
    <property type="nucleotide sequence ID" value="NZ_CP014844.1"/>
</dbReference>
<organism evidence="2 3">
    <name type="scientific">Cupriavidus nantongensis</name>
    <dbReference type="NCBI Taxonomy" id="1796606"/>
    <lineage>
        <taxon>Bacteria</taxon>
        <taxon>Pseudomonadati</taxon>
        <taxon>Pseudomonadota</taxon>
        <taxon>Betaproteobacteria</taxon>
        <taxon>Burkholderiales</taxon>
        <taxon>Burkholderiaceae</taxon>
        <taxon>Cupriavidus</taxon>
    </lineage>
</organism>